<dbReference type="GO" id="GO:0005524">
    <property type="term" value="F:ATP binding"/>
    <property type="evidence" value="ECO:0007669"/>
    <property type="project" value="UniProtKB-UniRule"/>
</dbReference>
<dbReference type="OrthoDB" id="3176171at2759"/>
<comment type="subcellular location">
    <subcellularLocation>
        <location evidence="1">Cytoplasm</location>
        <location evidence="1">Cytoskeleton</location>
    </subcellularLocation>
</comment>
<keyword evidence="7" id="KW-0206">Cytoskeleton</keyword>
<feature type="binding site" evidence="9">
    <location>
        <begin position="98"/>
        <end position="105"/>
    </location>
    <ligand>
        <name>ATP</name>
        <dbReference type="ChEBI" id="CHEBI:30616"/>
    </ligand>
</feature>
<dbReference type="SUPFAM" id="SSF52540">
    <property type="entry name" value="P-loop containing nucleoside triphosphate hydrolases"/>
    <property type="match status" value="1"/>
</dbReference>
<reference evidence="14" key="1">
    <citation type="submission" date="2025-08" db="UniProtKB">
        <authorList>
            <consortium name="RefSeq"/>
        </authorList>
    </citation>
    <scope>IDENTIFICATION</scope>
</reference>
<evidence type="ECO:0000256" key="11">
    <source>
        <dbReference type="SAM" id="Coils"/>
    </source>
</evidence>
<protein>
    <recommendedName>
        <fullName evidence="10">Kinesin-like protein</fullName>
    </recommendedName>
</protein>
<dbReference type="PANTHER" id="PTHR47970:SF12">
    <property type="entry name" value="KINESIN FAMILY MEMBER 11"/>
    <property type="match status" value="1"/>
</dbReference>
<dbReference type="GO" id="GO:0005876">
    <property type="term" value="C:spindle microtubule"/>
    <property type="evidence" value="ECO:0007669"/>
    <property type="project" value="TreeGrafter"/>
</dbReference>
<dbReference type="RefSeq" id="XP_014470884.1">
    <property type="nucleotide sequence ID" value="XM_014615398.1"/>
</dbReference>
<dbReference type="GO" id="GO:0051231">
    <property type="term" value="P:spindle elongation"/>
    <property type="evidence" value="ECO:0007669"/>
    <property type="project" value="TreeGrafter"/>
</dbReference>
<keyword evidence="3 10" id="KW-0493">Microtubule</keyword>
<keyword evidence="2" id="KW-0963">Cytoplasm</keyword>
<evidence type="ECO:0000256" key="10">
    <source>
        <dbReference type="RuleBase" id="RU000394"/>
    </source>
</evidence>
<dbReference type="InterPro" id="IPR019821">
    <property type="entry name" value="Kinesin_motor_CS"/>
</dbReference>
<dbReference type="GeneID" id="106742459"/>
<organism evidence="13 14">
    <name type="scientific">Dinoponera quadriceps</name>
    <name type="common">South American ant</name>
    <dbReference type="NCBI Taxonomy" id="609295"/>
    <lineage>
        <taxon>Eukaryota</taxon>
        <taxon>Metazoa</taxon>
        <taxon>Ecdysozoa</taxon>
        <taxon>Arthropoda</taxon>
        <taxon>Hexapoda</taxon>
        <taxon>Insecta</taxon>
        <taxon>Pterygota</taxon>
        <taxon>Neoptera</taxon>
        <taxon>Endopterygota</taxon>
        <taxon>Hymenoptera</taxon>
        <taxon>Apocrita</taxon>
        <taxon>Aculeata</taxon>
        <taxon>Formicoidea</taxon>
        <taxon>Formicidae</taxon>
        <taxon>Ponerinae</taxon>
        <taxon>Ponerini</taxon>
        <taxon>Dinoponera</taxon>
    </lineage>
</organism>
<evidence type="ECO:0000256" key="1">
    <source>
        <dbReference type="ARBA" id="ARBA00004245"/>
    </source>
</evidence>
<accession>A0A6P3WZ12</accession>
<dbReference type="InterPro" id="IPR036961">
    <property type="entry name" value="Kinesin_motor_dom_sf"/>
</dbReference>
<dbReference type="GO" id="GO:0005634">
    <property type="term" value="C:nucleus"/>
    <property type="evidence" value="ECO:0007669"/>
    <property type="project" value="TreeGrafter"/>
</dbReference>
<keyword evidence="11" id="KW-0175">Coiled coil</keyword>
<evidence type="ECO:0000259" key="12">
    <source>
        <dbReference type="PROSITE" id="PS50067"/>
    </source>
</evidence>
<dbReference type="AlphaFoldDB" id="A0A6P3WZ12"/>
<dbReference type="FunFam" id="3.40.850.10:FF:000019">
    <property type="entry name" value="Kinesin-like protein KIN-5D"/>
    <property type="match status" value="1"/>
</dbReference>
<feature type="coiled-coil region" evidence="11">
    <location>
        <begin position="362"/>
        <end position="389"/>
    </location>
</feature>
<proteinExistence type="inferred from homology"/>
<evidence type="ECO:0000256" key="3">
    <source>
        <dbReference type="ARBA" id="ARBA00022701"/>
    </source>
</evidence>
<dbReference type="SMART" id="SM00129">
    <property type="entry name" value="KISc"/>
    <property type="match status" value="1"/>
</dbReference>
<evidence type="ECO:0000256" key="5">
    <source>
        <dbReference type="ARBA" id="ARBA00022840"/>
    </source>
</evidence>
<dbReference type="PRINTS" id="PR00380">
    <property type="entry name" value="KINESINHEAVY"/>
</dbReference>
<dbReference type="GO" id="GO:0090307">
    <property type="term" value="P:mitotic spindle assembly"/>
    <property type="evidence" value="ECO:0007669"/>
    <property type="project" value="TreeGrafter"/>
</dbReference>
<dbReference type="Gene3D" id="3.40.850.10">
    <property type="entry name" value="Kinesin motor domain"/>
    <property type="match status" value="1"/>
</dbReference>
<evidence type="ECO:0000256" key="2">
    <source>
        <dbReference type="ARBA" id="ARBA00022490"/>
    </source>
</evidence>
<dbReference type="CDD" id="cd01364">
    <property type="entry name" value="KISc_BimC_Eg5"/>
    <property type="match status" value="1"/>
</dbReference>
<dbReference type="InterPro" id="IPR001752">
    <property type="entry name" value="Kinesin_motor_dom"/>
</dbReference>
<evidence type="ECO:0000256" key="4">
    <source>
        <dbReference type="ARBA" id="ARBA00022741"/>
    </source>
</evidence>
<dbReference type="InterPro" id="IPR027417">
    <property type="entry name" value="P-loop_NTPase"/>
</dbReference>
<dbReference type="GO" id="GO:0007018">
    <property type="term" value="P:microtubule-based movement"/>
    <property type="evidence" value="ECO:0007669"/>
    <property type="project" value="InterPro"/>
</dbReference>
<dbReference type="PANTHER" id="PTHR47970">
    <property type="entry name" value="KINESIN-LIKE PROTEIN KIF11"/>
    <property type="match status" value="1"/>
</dbReference>
<evidence type="ECO:0000256" key="8">
    <source>
        <dbReference type="ARBA" id="ARBA00034704"/>
    </source>
</evidence>
<dbReference type="GO" id="GO:0072686">
    <property type="term" value="C:mitotic spindle"/>
    <property type="evidence" value="ECO:0007669"/>
    <property type="project" value="TreeGrafter"/>
</dbReference>
<evidence type="ECO:0000256" key="9">
    <source>
        <dbReference type="PROSITE-ProRule" id="PRU00283"/>
    </source>
</evidence>
<dbReference type="InterPro" id="IPR047149">
    <property type="entry name" value="KIF11-like"/>
</dbReference>
<keyword evidence="5 9" id="KW-0067">ATP-binding</keyword>
<keyword evidence="4 9" id="KW-0547">Nucleotide-binding</keyword>
<evidence type="ECO:0000256" key="7">
    <source>
        <dbReference type="ARBA" id="ARBA00023212"/>
    </source>
</evidence>
<dbReference type="GO" id="GO:0008574">
    <property type="term" value="F:plus-end-directed microtubule motor activity"/>
    <property type="evidence" value="ECO:0007669"/>
    <property type="project" value="TreeGrafter"/>
</dbReference>
<name>A0A6P3WZ12_DINQU</name>
<keyword evidence="6 9" id="KW-0505">Motor protein</keyword>
<dbReference type="PROSITE" id="PS50067">
    <property type="entry name" value="KINESIN_MOTOR_2"/>
    <property type="match status" value="1"/>
</dbReference>
<gene>
    <name evidence="14" type="primary">LOC106742459</name>
</gene>
<feature type="domain" description="Kinesin motor" evidence="12">
    <location>
        <begin position="14"/>
        <end position="353"/>
    </location>
</feature>
<dbReference type="InterPro" id="IPR047241">
    <property type="entry name" value="KIF11-like_kin_motor_dom"/>
</dbReference>
<keyword evidence="13" id="KW-1185">Reference proteome</keyword>
<dbReference type="PROSITE" id="PS00411">
    <property type="entry name" value="KINESIN_MOTOR_1"/>
    <property type="match status" value="1"/>
</dbReference>
<evidence type="ECO:0000313" key="14">
    <source>
        <dbReference type="RefSeq" id="XP_014470884.1"/>
    </source>
</evidence>
<evidence type="ECO:0000313" key="13">
    <source>
        <dbReference type="Proteomes" id="UP000515204"/>
    </source>
</evidence>
<evidence type="ECO:0000256" key="6">
    <source>
        <dbReference type="ARBA" id="ARBA00023175"/>
    </source>
</evidence>
<dbReference type="GO" id="GO:0008017">
    <property type="term" value="F:microtubule binding"/>
    <property type="evidence" value="ECO:0007669"/>
    <property type="project" value="InterPro"/>
</dbReference>
<dbReference type="KEGG" id="dqu:106742459"/>
<dbReference type="Proteomes" id="UP000515204">
    <property type="component" value="Unplaced"/>
</dbReference>
<comment type="similarity">
    <text evidence="8">Belongs to the TRAFAC class myosin-kinesin ATPase superfamily. Kinesin family. KIN-5/BimC subfamily.</text>
</comment>
<sequence length="432" mass="49094">MFFIFLLSFDISQYINRPLNKKETLEKNGERPVVPVVQVASEKEIIVYERSQEKIAKKFTFDKVFGPASTQLDVYNVVIRPLLKEVLAGYSCTVFAYGQTGTGKTYTMEGGRVEDSGLHWQSNTTAGMIPRCLSHLFDELQQLESQQYVVKINFLELYNEELFDLLGPGGHDATKIKLYEDTSKKGSVIIHGLEEVTVHNKTEVYRILEKGSERRQTATTLMNSNSSRSHTVFTITIHMKEETSEGEELLKTAKLNLVDLAGSENVSKSGAVDKRARETRNINQSLLTLGRVITALVERAPHIPYRESKLTRLLQESLGGRTKTSIIATISSASGNVDETLSTLDYAYRAKHITNRPEINQRLFKRALLKEYTEELERLRKDLTATRDKNGIYLSQAKYDSMHALIDWQKKKIQDQVNDFKALEETIESKQV</sequence>
<dbReference type="Pfam" id="PF00225">
    <property type="entry name" value="Kinesin"/>
    <property type="match status" value="1"/>
</dbReference>